<dbReference type="FunFam" id="3.30.830.10:FF:000004">
    <property type="entry name" value="Putative insulin-degrading enzyme"/>
    <property type="match status" value="1"/>
</dbReference>
<evidence type="ECO:0000259" key="9">
    <source>
        <dbReference type="Pfam" id="PF05193"/>
    </source>
</evidence>
<evidence type="ECO:0000256" key="4">
    <source>
        <dbReference type="ARBA" id="ARBA00022801"/>
    </source>
</evidence>
<dbReference type="GO" id="GO:0005829">
    <property type="term" value="C:cytosol"/>
    <property type="evidence" value="ECO:0007669"/>
    <property type="project" value="TreeGrafter"/>
</dbReference>
<evidence type="ECO:0000313" key="13">
    <source>
        <dbReference type="Proteomes" id="UP001465755"/>
    </source>
</evidence>
<keyword evidence="5" id="KW-0862">Zinc</keyword>
<evidence type="ECO:0000256" key="1">
    <source>
        <dbReference type="ARBA" id="ARBA00007261"/>
    </source>
</evidence>
<dbReference type="Gene3D" id="3.30.830.10">
    <property type="entry name" value="Metalloenzyme, LuxS/M16 peptidase-like"/>
    <property type="match status" value="4"/>
</dbReference>
<evidence type="ECO:0000259" key="10">
    <source>
        <dbReference type="Pfam" id="PF16187"/>
    </source>
</evidence>
<comment type="similarity">
    <text evidence="1 7">Belongs to the peptidase M16 family.</text>
</comment>
<dbReference type="GO" id="GO:0004222">
    <property type="term" value="F:metalloendopeptidase activity"/>
    <property type="evidence" value="ECO:0007669"/>
    <property type="project" value="InterPro"/>
</dbReference>
<evidence type="ECO:0000256" key="5">
    <source>
        <dbReference type="ARBA" id="ARBA00022833"/>
    </source>
</evidence>
<accession>A0AAW1NLN0</accession>
<dbReference type="InterPro" id="IPR054734">
    <property type="entry name" value="PqqF-like_C_4"/>
</dbReference>
<keyword evidence="2" id="KW-0645">Protease</keyword>
<keyword evidence="4" id="KW-0378">Hydrolase</keyword>
<dbReference type="InterPro" id="IPR007863">
    <property type="entry name" value="Peptidase_M16_C"/>
</dbReference>
<proteinExistence type="inferred from homology"/>
<dbReference type="PANTHER" id="PTHR43690:SF18">
    <property type="entry name" value="INSULIN-DEGRADING ENZYME-RELATED"/>
    <property type="match status" value="1"/>
</dbReference>
<dbReference type="PANTHER" id="PTHR43690">
    <property type="entry name" value="NARDILYSIN"/>
    <property type="match status" value="1"/>
</dbReference>
<dbReference type="Pfam" id="PF16187">
    <property type="entry name" value="Peptidase_M16_M"/>
    <property type="match status" value="1"/>
</dbReference>
<dbReference type="GO" id="GO:0046872">
    <property type="term" value="F:metal ion binding"/>
    <property type="evidence" value="ECO:0007669"/>
    <property type="project" value="UniProtKB-KW"/>
</dbReference>
<name>A0AAW1NLN0_9CHLO</name>
<dbReference type="Pfam" id="PF22456">
    <property type="entry name" value="PqqF-like_C_4"/>
    <property type="match status" value="1"/>
</dbReference>
<sequence length="941" mass="106275">MARSKPTGEASGTSINRPLKDKLHYEHVKLDNGMDILLVHDPTTEKAACAVDVRVGSLSDPKDFPGLAHFLEHMLFYSSEKFPVEDEYMKFVADHGGSTNAYTSAEDTNFHFSVNWPHLGEALDRFAQFFICPTISSEGVDREVNAVDSEHAKNLNADVWRKMQLWRHVGNASHPFSSFHTGDKKTLLTDPLARGLDPHGAVVDFWKAHYCAGNMTCCIYGRQPLSELQAMATEKFGGVVNHGLARPSFSGEVLNQDQTGPQVVRVVPVREGHTIELRWCIPPQQPHWRVRPSEYLSHLIGHEGSGSLFAELKERNLANSLVAGEASESFSACSFFMASISLTDAGQKAIEEVLSLVFAYVHMLKSEQGISADRFEEVRALRELDFNFADKAAPMRHVQGLSSSMQEVPAEHALQAMHHVPLDYDEAAITAVLDSLTPANVNVMWTSKEFQGDTDLVEPVYKTEYSCRALPKEWLQQWERPGKQEALHLPHLNPYIPSDFDLLQEEAAPKPSIIHQTRLTTLWHRLNTSFDLPKAAVIIQITFPESYATPEAAVLEKLLAQIIHDQLNEVAYDAELAGLRFAVNAGSEGFTINFSGYSHKLVGFAEMVMLHFATFTVTDPVFQVRRESLARQYNNMQYMQPYSQAFATNRCMMEEKAWNWQDSATVIPSITPSDLMEHYARAFRRCSLTMHVTGNLSAQTATSLAQHVEDLFKEKFSSKPLFDSQRAQLRVTQVHPGESVLHSEEGTNPEDENSAAFMQFQVAMDDAESGPARLALLDLLVAVASQDAFTQLRTREQLGYLVSLFSWRQWAMHSLGVVVQASAFPAQHLDDRIEAFFEGFETQLKDMSQEEFNDQVEQLVQKKAEAPKYLRQQAEREWREIHDGTLRFDRVDQDIAALRKLTQADLLAFYQEHILNSDTRRRIRNQQLRIQSAIERFLTAM</sequence>
<evidence type="ECO:0000259" key="8">
    <source>
        <dbReference type="Pfam" id="PF00675"/>
    </source>
</evidence>
<reference evidence="12 13" key="1">
    <citation type="journal article" date="2024" name="Nat. Commun.">
        <title>Phylogenomics reveals the evolutionary origins of lichenization in chlorophyte algae.</title>
        <authorList>
            <person name="Puginier C."/>
            <person name="Libourel C."/>
            <person name="Otte J."/>
            <person name="Skaloud P."/>
            <person name="Haon M."/>
            <person name="Grisel S."/>
            <person name="Petersen M."/>
            <person name="Berrin J.G."/>
            <person name="Delaux P.M."/>
            <person name="Dal Grande F."/>
            <person name="Keller J."/>
        </authorList>
    </citation>
    <scope>NUCLEOTIDE SEQUENCE [LARGE SCALE GENOMIC DNA]</scope>
    <source>
        <strain evidence="12 13">SAG 2036</strain>
    </source>
</reference>
<dbReference type="GO" id="GO:0005739">
    <property type="term" value="C:mitochondrion"/>
    <property type="evidence" value="ECO:0007669"/>
    <property type="project" value="TreeGrafter"/>
</dbReference>
<dbReference type="AlphaFoldDB" id="A0AAW1NLN0"/>
<dbReference type="EMBL" id="JALJOQ010000215">
    <property type="protein sequence ID" value="KAK9789047.1"/>
    <property type="molecule type" value="Genomic_DNA"/>
</dbReference>
<evidence type="ECO:0000256" key="7">
    <source>
        <dbReference type="RuleBase" id="RU004447"/>
    </source>
</evidence>
<dbReference type="InterPro" id="IPR050626">
    <property type="entry name" value="Peptidase_M16"/>
</dbReference>
<dbReference type="InterPro" id="IPR032632">
    <property type="entry name" value="Peptidase_M16_M"/>
</dbReference>
<keyword evidence="6" id="KW-0482">Metalloprotease</keyword>
<organism evidence="12 13">
    <name type="scientific">Symbiochloris irregularis</name>
    <dbReference type="NCBI Taxonomy" id="706552"/>
    <lineage>
        <taxon>Eukaryota</taxon>
        <taxon>Viridiplantae</taxon>
        <taxon>Chlorophyta</taxon>
        <taxon>core chlorophytes</taxon>
        <taxon>Trebouxiophyceae</taxon>
        <taxon>Trebouxiales</taxon>
        <taxon>Trebouxiaceae</taxon>
        <taxon>Symbiochloris</taxon>
    </lineage>
</organism>
<keyword evidence="3" id="KW-0479">Metal-binding</keyword>
<dbReference type="GO" id="GO:0051603">
    <property type="term" value="P:proteolysis involved in protein catabolic process"/>
    <property type="evidence" value="ECO:0007669"/>
    <property type="project" value="TreeGrafter"/>
</dbReference>
<feature type="domain" description="Peptidase M16 C-terminal" evidence="9">
    <location>
        <begin position="202"/>
        <end position="380"/>
    </location>
</feature>
<dbReference type="SUPFAM" id="SSF63411">
    <property type="entry name" value="LuxS/MPP-like metallohydrolase"/>
    <property type="match status" value="4"/>
</dbReference>
<dbReference type="GO" id="GO:0043171">
    <property type="term" value="P:peptide catabolic process"/>
    <property type="evidence" value="ECO:0007669"/>
    <property type="project" value="TreeGrafter"/>
</dbReference>
<evidence type="ECO:0000256" key="3">
    <source>
        <dbReference type="ARBA" id="ARBA00022723"/>
    </source>
</evidence>
<dbReference type="Pfam" id="PF05193">
    <property type="entry name" value="Peptidase_M16_C"/>
    <property type="match status" value="1"/>
</dbReference>
<feature type="domain" description="Coenzyme PQQ synthesis protein F-like C-terminal lobe" evidence="11">
    <location>
        <begin position="779"/>
        <end position="878"/>
    </location>
</feature>
<dbReference type="PROSITE" id="PS00143">
    <property type="entry name" value="INSULINASE"/>
    <property type="match status" value="1"/>
</dbReference>
<evidence type="ECO:0000256" key="6">
    <source>
        <dbReference type="ARBA" id="ARBA00023049"/>
    </source>
</evidence>
<protein>
    <submittedName>
        <fullName evidence="12">Uncharacterized protein</fullName>
    </submittedName>
</protein>
<dbReference type="InterPro" id="IPR011765">
    <property type="entry name" value="Pept_M16_N"/>
</dbReference>
<evidence type="ECO:0000259" key="11">
    <source>
        <dbReference type="Pfam" id="PF22456"/>
    </source>
</evidence>
<dbReference type="Proteomes" id="UP001465755">
    <property type="component" value="Unassembled WGS sequence"/>
</dbReference>
<dbReference type="Pfam" id="PF00675">
    <property type="entry name" value="Peptidase_M16"/>
    <property type="match status" value="1"/>
</dbReference>
<keyword evidence="13" id="KW-1185">Reference proteome</keyword>
<dbReference type="FunFam" id="3.30.830.10:FF:000005">
    <property type="entry name" value="nardilysin isoform X1"/>
    <property type="match status" value="1"/>
</dbReference>
<feature type="domain" description="Peptidase M16 middle/third" evidence="10">
    <location>
        <begin position="386"/>
        <end position="664"/>
    </location>
</feature>
<evidence type="ECO:0000256" key="2">
    <source>
        <dbReference type="ARBA" id="ARBA00022670"/>
    </source>
</evidence>
<evidence type="ECO:0000313" key="12">
    <source>
        <dbReference type="EMBL" id="KAK9789047.1"/>
    </source>
</evidence>
<dbReference type="InterPro" id="IPR011249">
    <property type="entry name" value="Metalloenz_LuxS/M16"/>
</dbReference>
<dbReference type="InterPro" id="IPR001431">
    <property type="entry name" value="Pept_M16_Zn_BS"/>
</dbReference>
<comment type="caution">
    <text evidence="12">The sequence shown here is derived from an EMBL/GenBank/DDBJ whole genome shotgun (WGS) entry which is preliminary data.</text>
</comment>
<gene>
    <name evidence="12" type="ORF">WJX73_010500</name>
</gene>
<feature type="domain" description="Peptidase M16 N-terminal" evidence="8">
    <location>
        <begin position="36"/>
        <end position="171"/>
    </location>
</feature>